<dbReference type="Gene3D" id="3.30.200.20">
    <property type="entry name" value="Phosphorylase Kinase, domain 1"/>
    <property type="match status" value="1"/>
</dbReference>
<keyword evidence="3" id="KW-1185">Reference proteome</keyword>
<dbReference type="InterPro" id="IPR011009">
    <property type="entry name" value="Kinase-like_dom_sf"/>
</dbReference>
<dbReference type="OrthoDB" id="10261027at2759"/>
<dbReference type="InterPro" id="IPR017441">
    <property type="entry name" value="Protein_kinase_ATP_BS"/>
</dbReference>
<gene>
    <name evidence="2" type="ORF">Glove_326g195</name>
</gene>
<accession>A0A397HUA7</accession>
<evidence type="ECO:0000256" key="1">
    <source>
        <dbReference type="PROSITE-ProRule" id="PRU10141"/>
    </source>
</evidence>
<proteinExistence type="predicted"/>
<evidence type="ECO:0000313" key="3">
    <source>
        <dbReference type="Proteomes" id="UP000266861"/>
    </source>
</evidence>
<evidence type="ECO:0000313" key="2">
    <source>
        <dbReference type="EMBL" id="RHZ64170.1"/>
    </source>
</evidence>
<comment type="caution">
    <text evidence="2">The sequence shown here is derived from an EMBL/GenBank/DDBJ whole genome shotgun (WGS) entry which is preliminary data.</text>
</comment>
<protein>
    <recommendedName>
        <fullName evidence="4">Protein kinase domain-containing protein</fullName>
    </recommendedName>
</protein>
<dbReference type="PROSITE" id="PS00107">
    <property type="entry name" value="PROTEIN_KINASE_ATP"/>
    <property type="match status" value="1"/>
</dbReference>
<dbReference type="Proteomes" id="UP000266861">
    <property type="component" value="Unassembled WGS sequence"/>
</dbReference>
<dbReference type="EMBL" id="PQFF01000298">
    <property type="protein sequence ID" value="RHZ64170.1"/>
    <property type="molecule type" value="Genomic_DNA"/>
</dbReference>
<evidence type="ECO:0008006" key="4">
    <source>
        <dbReference type="Google" id="ProtNLM"/>
    </source>
</evidence>
<sequence length="226" mass="25992">MSGFKVDDFLNKIQHRITTYESTIEWIPFDRLENIKEIGKGGFSIVYSTTWIDGRTIEYSTDSFVKKKRIPNCTVALKILNNAENLNDFLHELIVQNPPLSRFTHQDFHSGNMLLKNSTKEVFGILPYIAPEVLCKKAYSKSSDISSLGTPQCYVNEANQCIVIDPLKRPLTDDLRSTFAYWYNIYLKKVENLTTEVLKIKNEFEGAEKIEKIVSTLSKNQSSYRS</sequence>
<dbReference type="AlphaFoldDB" id="A0A397HUA7"/>
<name>A0A397HUA7_9GLOM</name>
<feature type="binding site" evidence="1">
    <location>
        <position position="67"/>
    </location>
    <ligand>
        <name>ATP</name>
        <dbReference type="ChEBI" id="CHEBI:30616"/>
    </ligand>
</feature>
<keyword evidence="1" id="KW-0067">ATP-binding</keyword>
<reference evidence="2 3" key="1">
    <citation type="submission" date="2018-08" db="EMBL/GenBank/DDBJ databases">
        <title>Genome and evolution of the arbuscular mycorrhizal fungus Diversispora epigaea (formerly Glomus versiforme) and its bacterial endosymbionts.</title>
        <authorList>
            <person name="Sun X."/>
            <person name="Fei Z."/>
            <person name="Harrison M."/>
        </authorList>
    </citation>
    <scope>NUCLEOTIDE SEQUENCE [LARGE SCALE GENOMIC DNA]</scope>
    <source>
        <strain evidence="2 3">IT104</strain>
    </source>
</reference>
<dbReference type="GO" id="GO:0005524">
    <property type="term" value="F:ATP binding"/>
    <property type="evidence" value="ECO:0007669"/>
    <property type="project" value="UniProtKB-UniRule"/>
</dbReference>
<organism evidence="2 3">
    <name type="scientific">Diversispora epigaea</name>
    <dbReference type="NCBI Taxonomy" id="1348612"/>
    <lineage>
        <taxon>Eukaryota</taxon>
        <taxon>Fungi</taxon>
        <taxon>Fungi incertae sedis</taxon>
        <taxon>Mucoromycota</taxon>
        <taxon>Glomeromycotina</taxon>
        <taxon>Glomeromycetes</taxon>
        <taxon>Diversisporales</taxon>
        <taxon>Diversisporaceae</taxon>
        <taxon>Diversispora</taxon>
    </lineage>
</organism>
<keyword evidence="1" id="KW-0547">Nucleotide-binding</keyword>
<dbReference type="SUPFAM" id="SSF56112">
    <property type="entry name" value="Protein kinase-like (PK-like)"/>
    <property type="match status" value="1"/>
</dbReference>